<feature type="non-terminal residue" evidence="1">
    <location>
        <position position="88"/>
    </location>
</feature>
<gene>
    <name evidence="1" type="ORF">DHETER_LOCUS12522</name>
</gene>
<organism evidence="1 2">
    <name type="scientific">Dentiscutata heterogama</name>
    <dbReference type="NCBI Taxonomy" id="1316150"/>
    <lineage>
        <taxon>Eukaryota</taxon>
        <taxon>Fungi</taxon>
        <taxon>Fungi incertae sedis</taxon>
        <taxon>Mucoromycota</taxon>
        <taxon>Glomeromycotina</taxon>
        <taxon>Glomeromycetes</taxon>
        <taxon>Diversisporales</taxon>
        <taxon>Gigasporaceae</taxon>
        <taxon>Dentiscutata</taxon>
    </lineage>
</organism>
<reference evidence="1" key="1">
    <citation type="submission" date="2021-06" db="EMBL/GenBank/DDBJ databases">
        <authorList>
            <person name="Kallberg Y."/>
            <person name="Tangrot J."/>
            <person name="Rosling A."/>
        </authorList>
    </citation>
    <scope>NUCLEOTIDE SEQUENCE</scope>
    <source>
        <strain evidence="1">IL203A</strain>
    </source>
</reference>
<proteinExistence type="predicted"/>
<accession>A0ACA9PMR8</accession>
<comment type="caution">
    <text evidence="1">The sequence shown here is derived from an EMBL/GenBank/DDBJ whole genome shotgun (WGS) entry which is preliminary data.</text>
</comment>
<sequence length="88" mass="10248">MANQEISRPYASSPQEWKPLQEIVASVNCDSRDKLIAFIHKISQIESGDGDRRKSFMLNYLIPQRQQFLKLQSLVKWSEHADIIKNCE</sequence>
<dbReference type="Proteomes" id="UP000789702">
    <property type="component" value="Unassembled WGS sequence"/>
</dbReference>
<keyword evidence="2" id="KW-1185">Reference proteome</keyword>
<name>A0ACA9PMR8_9GLOM</name>
<evidence type="ECO:0000313" key="1">
    <source>
        <dbReference type="EMBL" id="CAG8715585.1"/>
    </source>
</evidence>
<protein>
    <submittedName>
        <fullName evidence="1">12026_t:CDS:1</fullName>
    </submittedName>
</protein>
<evidence type="ECO:0000313" key="2">
    <source>
        <dbReference type="Proteomes" id="UP000789702"/>
    </source>
</evidence>
<dbReference type="EMBL" id="CAJVPU010030953">
    <property type="protein sequence ID" value="CAG8715585.1"/>
    <property type="molecule type" value="Genomic_DNA"/>
</dbReference>